<dbReference type="AlphaFoldDB" id="A0A0G0QL03"/>
<reference evidence="7 8" key="1">
    <citation type="journal article" date="2015" name="Nature">
        <title>rRNA introns, odd ribosomes, and small enigmatic genomes across a large radiation of phyla.</title>
        <authorList>
            <person name="Brown C.T."/>
            <person name="Hug L.A."/>
            <person name="Thomas B.C."/>
            <person name="Sharon I."/>
            <person name="Castelle C.J."/>
            <person name="Singh A."/>
            <person name="Wilkins M.J."/>
            <person name="Williams K.H."/>
            <person name="Banfield J.F."/>
        </authorList>
    </citation>
    <scope>NUCLEOTIDE SEQUENCE [LARGE SCALE GENOMIC DNA]</scope>
</reference>
<dbReference type="EMBL" id="LBXZ01000004">
    <property type="protein sequence ID" value="KKR40798.1"/>
    <property type="molecule type" value="Genomic_DNA"/>
</dbReference>
<comment type="similarity">
    <text evidence="1">Belongs to the MreC family.</text>
</comment>
<comment type="caution">
    <text evidence="7">The sequence shown here is derived from an EMBL/GenBank/DDBJ whole genome shotgun (WGS) entry which is preliminary data.</text>
</comment>
<accession>A0A0G0QL03</accession>
<gene>
    <name evidence="7" type="ORF">UT75_C0004G0009</name>
</gene>
<dbReference type="InterPro" id="IPR042177">
    <property type="entry name" value="Cell/Rod_1"/>
</dbReference>
<dbReference type="Gene3D" id="2.40.10.340">
    <property type="entry name" value="Rod shape-determining protein MreC, domain 1"/>
    <property type="match status" value="1"/>
</dbReference>
<dbReference type="PANTHER" id="PTHR34138">
    <property type="entry name" value="CELL SHAPE-DETERMINING PROTEIN MREC"/>
    <property type="match status" value="1"/>
</dbReference>
<dbReference type="GO" id="GO:0005886">
    <property type="term" value="C:plasma membrane"/>
    <property type="evidence" value="ECO:0007669"/>
    <property type="project" value="TreeGrafter"/>
</dbReference>
<dbReference type="NCBIfam" id="TIGR00219">
    <property type="entry name" value="mreC"/>
    <property type="match status" value="1"/>
</dbReference>
<keyword evidence="5" id="KW-0175">Coiled coil</keyword>
<feature type="domain" description="Rod shape-determining protein MreC beta-barrel core" evidence="6">
    <location>
        <begin position="126"/>
        <end position="261"/>
    </location>
</feature>
<evidence type="ECO:0000313" key="7">
    <source>
        <dbReference type="EMBL" id="KKR40798.1"/>
    </source>
</evidence>
<dbReference type="Pfam" id="PF04085">
    <property type="entry name" value="MreC"/>
    <property type="match status" value="1"/>
</dbReference>
<evidence type="ECO:0000256" key="5">
    <source>
        <dbReference type="SAM" id="Coils"/>
    </source>
</evidence>
<keyword evidence="3" id="KW-0133">Cell shape</keyword>
<evidence type="ECO:0000256" key="1">
    <source>
        <dbReference type="ARBA" id="ARBA00009369"/>
    </source>
</evidence>
<name>A0A0G0QL03_9BACT</name>
<proteinExistence type="inferred from homology"/>
<dbReference type="Gene3D" id="2.40.10.350">
    <property type="entry name" value="Rod shape-determining protein MreC, domain 2"/>
    <property type="match status" value="1"/>
</dbReference>
<dbReference type="GO" id="GO:0008360">
    <property type="term" value="P:regulation of cell shape"/>
    <property type="evidence" value="ECO:0007669"/>
    <property type="project" value="UniProtKB-KW"/>
</dbReference>
<feature type="coiled-coil region" evidence="5">
    <location>
        <begin position="69"/>
        <end position="106"/>
    </location>
</feature>
<evidence type="ECO:0000259" key="6">
    <source>
        <dbReference type="Pfam" id="PF04085"/>
    </source>
</evidence>
<evidence type="ECO:0000256" key="2">
    <source>
        <dbReference type="ARBA" id="ARBA00013855"/>
    </source>
</evidence>
<evidence type="ECO:0000256" key="3">
    <source>
        <dbReference type="ARBA" id="ARBA00022960"/>
    </source>
</evidence>
<evidence type="ECO:0000313" key="8">
    <source>
        <dbReference type="Proteomes" id="UP000034072"/>
    </source>
</evidence>
<dbReference type="PIRSF" id="PIRSF038471">
    <property type="entry name" value="MreC"/>
    <property type="match status" value="1"/>
</dbReference>
<dbReference type="InterPro" id="IPR042175">
    <property type="entry name" value="Cell/Rod_MreC_2"/>
</dbReference>
<dbReference type="InterPro" id="IPR055342">
    <property type="entry name" value="MreC_beta-barrel_core"/>
</dbReference>
<dbReference type="Proteomes" id="UP000034072">
    <property type="component" value="Unassembled WGS sequence"/>
</dbReference>
<organism evidence="7 8">
    <name type="scientific">Candidatus Yanofskybacteria bacterium GW2011_GWE2_40_11</name>
    <dbReference type="NCBI Taxonomy" id="1619033"/>
    <lineage>
        <taxon>Bacteria</taxon>
        <taxon>Candidatus Yanofskyibacteriota</taxon>
    </lineage>
</organism>
<dbReference type="PANTHER" id="PTHR34138:SF1">
    <property type="entry name" value="CELL SHAPE-DETERMINING PROTEIN MREC"/>
    <property type="match status" value="1"/>
</dbReference>
<evidence type="ECO:0000256" key="4">
    <source>
        <dbReference type="ARBA" id="ARBA00032089"/>
    </source>
</evidence>
<protein>
    <recommendedName>
        <fullName evidence="2">Cell shape-determining protein MreC</fullName>
    </recommendedName>
    <alternativeName>
        <fullName evidence="4">Cell shape protein MreC</fullName>
    </alternativeName>
</protein>
<dbReference type="InterPro" id="IPR007221">
    <property type="entry name" value="MreC"/>
</dbReference>
<sequence>MMRNKFLAYLIFLIFILLAMALASRFWIGQIVPNVGIIQRPAVYLFEKMNGFRMFWDEFRRLGKVSNDNVALREKVDDLTSQLSKFKNLEEENNYLRKSLNLAEKHKFSFVDASIFSSSASLDGLNFLINKGSSDGLESGLVVVTDEGVLIGRIGDVFETFSRVVSVIDSSFKVTARDAASGAGGIAVGAVRNGLNLDLIVEDDDVREGDLIVSSGDDLFPAALIIGTVDLVETKAGELFKKVRIKPAFDQIRFSRVLIIKK</sequence>